<dbReference type="GeneID" id="18936821"/>
<evidence type="ECO:0000313" key="2">
    <source>
        <dbReference type="EMBL" id="EGF99643.1"/>
    </source>
</evidence>
<organism evidence="3">
    <name type="scientific">Melampsora larici-populina (strain 98AG31 / pathotype 3-4-7)</name>
    <name type="common">Poplar leaf rust fungus</name>
    <dbReference type="NCBI Taxonomy" id="747676"/>
    <lineage>
        <taxon>Eukaryota</taxon>
        <taxon>Fungi</taxon>
        <taxon>Dikarya</taxon>
        <taxon>Basidiomycota</taxon>
        <taxon>Pucciniomycotina</taxon>
        <taxon>Pucciniomycetes</taxon>
        <taxon>Pucciniales</taxon>
        <taxon>Melampsoraceae</taxon>
        <taxon>Melampsora</taxon>
    </lineage>
</organism>
<protein>
    <recommendedName>
        <fullName evidence="1">Glycosyltransferase 61 catalytic domain-containing protein</fullName>
    </recommendedName>
</protein>
<dbReference type="eggNOG" id="ENOG502RV66">
    <property type="taxonomic scope" value="Eukaryota"/>
</dbReference>
<dbReference type="HOGENOM" id="CLU_966694_0_0_1"/>
<dbReference type="InterPro" id="IPR049625">
    <property type="entry name" value="Glyco_transf_61_cat"/>
</dbReference>
<dbReference type="KEGG" id="mlr:MELLADRAFT_94211"/>
<sequence>MTPSPDRLMFTLFNQPEWRDKPGLNAYVLRAAFPSLSFLYRQDFEEFKDSSLTLSFDRLVFVDRQAAKLAPLNAAANKMVAQVGSIPSASPQWWEPVRLAVVGAIEASLPNPIVDIANWKAPRPMITYVSRQEAVQRRLRQEDHVELVKELEALKTRKDVDVDIVIWEKLSAAEQIRVASRTTIFLSLHGNGLSHQLWAPVTPGLSTTIEMLYPGGWARDFELVATMLGRRHYAFWDDQLLWGSKMAPGMVMPDGFHAHSTPIKPTAVIKVLEAILDKTTVPAHQSHL</sequence>
<dbReference type="VEuPathDB" id="FungiDB:MELLADRAFT_94211"/>
<dbReference type="OrthoDB" id="529273at2759"/>
<dbReference type="STRING" id="747676.F4S6V9"/>
<evidence type="ECO:0000259" key="1">
    <source>
        <dbReference type="Pfam" id="PF04577"/>
    </source>
</evidence>
<dbReference type="GO" id="GO:0016757">
    <property type="term" value="F:glycosyltransferase activity"/>
    <property type="evidence" value="ECO:0007669"/>
    <property type="project" value="InterPro"/>
</dbReference>
<evidence type="ECO:0000313" key="3">
    <source>
        <dbReference type="Proteomes" id="UP000001072"/>
    </source>
</evidence>
<dbReference type="AlphaFoldDB" id="F4S6V9"/>
<keyword evidence="3" id="KW-1185">Reference proteome</keyword>
<proteinExistence type="predicted"/>
<dbReference type="Pfam" id="PF04577">
    <property type="entry name" value="Glyco_transf_61"/>
    <property type="match status" value="1"/>
</dbReference>
<dbReference type="EMBL" id="GL883156">
    <property type="protein sequence ID" value="EGF99643.1"/>
    <property type="molecule type" value="Genomic_DNA"/>
</dbReference>
<dbReference type="InParanoid" id="F4S6V9"/>
<feature type="domain" description="Glycosyltransferase 61 catalytic" evidence="1">
    <location>
        <begin position="95"/>
        <end position="200"/>
    </location>
</feature>
<dbReference type="RefSeq" id="XP_007417101.1">
    <property type="nucleotide sequence ID" value="XM_007417039.1"/>
</dbReference>
<accession>F4S6V9</accession>
<gene>
    <name evidence="2" type="ORF">MELLADRAFT_94211</name>
</gene>
<dbReference type="Proteomes" id="UP000001072">
    <property type="component" value="Unassembled WGS sequence"/>
</dbReference>
<reference evidence="3" key="1">
    <citation type="journal article" date="2011" name="Proc. Natl. Acad. Sci. U.S.A.">
        <title>Obligate biotrophy features unraveled by the genomic analysis of rust fungi.</title>
        <authorList>
            <person name="Duplessis S."/>
            <person name="Cuomo C.A."/>
            <person name="Lin Y.-C."/>
            <person name="Aerts A."/>
            <person name="Tisserant E."/>
            <person name="Veneault-Fourrey C."/>
            <person name="Joly D.L."/>
            <person name="Hacquard S."/>
            <person name="Amselem J."/>
            <person name="Cantarel B.L."/>
            <person name="Chiu R."/>
            <person name="Coutinho P.M."/>
            <person name="Feau N."/>
            <person name="Field M."/>
            <person name="Frey P."/>
            <person name="Gelhaye E."/>
            <person name="Goldberg J."/>
            <person name="Grabherr M.G."/>
            <person name="Kodira C.D."/>
            <person name="Kohler A."/>
            <person name="Kuees U."/>
            <person name="Lindquist E.A."/>
            <person name="Lucas S.M."/>
            <person name="Mago R."/>
            <person name="Mauceli E."/>
            <person name="Morin E."/>
            <person name="Murat C."/>
            <person name="Pangilinan J.L."/>
            <person name="Park R."/>
            <person name="Pearson M."/>
            <person name="Quesneville H."/>
            <person name="Rouhier N."/>
            <person name="Sakthikumar S."/>
            <person name="Salamov A.A."/>
            <person name="Schmutz J."/>
            <person name="Selles B."/>
            <person name="Shapiro H."/>
            <person name="Tanguay P."/>
            <person name="Tuskan G.A."/>
            <person name="Henrissat B."/>
            <person name="Van de Peer Y."/>
            <person name="Rouze P."/>
            <person name="Ellis J.G."/>
            <person name="Dodds P.N."/>
            <person name="Schein J.E."/>
            <person name="Zhong S."/>
            <person name="Hamelin R.C."/>
            <person name="Grigoriev I.V."/>
            <person name="Szabo L.J."/>
            <person name="Martin F."/>
        </authorList>
    </citation>
    <scope>NUCLEOTIDE SEQUENCE [LARGE SCALE GENOMIC DNA]</scope>
    <source>
        <strain evidence="3">98AG31 / pathotype 3-4-7</strain>
    </source>
</reference>
<name>F4S6V9_MELLP</name>